<evidence type="ECO:0000313" key="9">
    <source>
        <dbReference type="Proteomes" id="UP001516662"/>
    </source>
</evidence>
<dbReference type="PROSITE" id="PS50850">
    <property type="entry name" value="MFS"/>
    <property type="match status" value="1"/>
</dbReference>
<dbReference type="Proteomes" id="UP001516662">
    <property type="component" value="Unassembled WGS sequence"/>
</dbReference>
<evidence type="ECO:0000256" key="5">
    <source>
        <dbReference type="ARBA" id="ARBA00023136"/>
    </source>
</evidence>
<keyword evidence="9" id="KW-1185">Reference proteome</keyword>
<evidence type="ECO:0000256" key="3">
    <source>
        <dbReference type="ARBA" id="ARBA00022692"/>
    </source>
</evidence>
<dbReference type="InterPro" id="IPR011701">
    <property type="entry name" value="MFS"/>
</dbReference>
<accession>A0ABR9QH58</accession>
<keyword evidence="4 6" id="KW-1133">Transmembrane helix</keyword>
<keyword evidence="3 6" id="KW-0812">Transmembrane</keyword>
<evidence type="ECO:0000259" key="7">
    <source>
        <dbReference type="PROSITE" id="PS50850"/>
    </source>
</evidence>
<feature type="transmembrane region" description="Helical" evidence="6">
    <location>
        <begin position="301"/>
        <end position="321"/>
    </location>
</feature>
<comment type="subcellular location">
    <subcellularLocation>
        <location evidence="1">Cell membrane</location>
        <topology evidence="1">Multi-pass membrane protein</topology>
    </subcellularLocation>
</comment>
<feature type="transmembrane region" description="Helical" evidence="6">
    <location>
        <begin position="218"/>
        <end position="240"/>
    </location>
</feature>
<dbReference type="PANTHER" id="PTHR23530:SF1">
    <property type="entry name" value="PERMEASE, MAJOR FACILITATOR SUPERFAMILY-RELATED"/>
    <property type="match status" value="1"/>
</dbReference>
<sequence length="416" mass="45232">MKKMHASKVYILMSAIIAFANATMFTTYALYYVAELGLTPFQLVLVGTFLELTVLVMEIPTGVLADTYSRRLSVIIGTFILGIAFFLEGSVPFISETFFHGALSLFVGVVIAEVIRGIGETFLSGAGQAWLADEIGTDQIGDVFLKANQVNQLSSILGVLASVGLATIALNIPFLVGGVLYLSLGLLLLLVMGENNFKRGSEEERSSINESLKIFRKGYLLVRGTPILMAFLIISLFLGAGSEGFDRLWEAHLITNIEFPSLGEVTLPVWFGIISILANVLCFFTAMVARKYLKLESETYVAKYMAIFTFVKILCIIGFSLAGNFTLALISFLLLCMAGVITGPLYDTWINQNLDSGVRATVLSMSSQMNAFGQIVGGPVVGAAASQFTLRIGLSFAAILQLPILFIYMNSMKKKR</sequence>
<proteinExistence type="predicted"/>
<dbReference type="InterPro" id="IPR053160">
    <property type="entry name" value="MFS_DHA3_Transporter"/>
</dbReference>
<dbReference type="InterPro" id="IPR036259">
    <property type="entry name" value="MFS_trans_sf"/>
</dbReference>
<keyword evidence="2" id="KW-0813">Transport</keyword>
<evidence type="ECO:0000256" key="2">
    <source>
        <dbReference type="ARBA" id="ARBA00022448"/>
    </source>
</evidence>
<protein>
    <submittedName>
        <fullName evidence="8">MFS transporter</fullName>
    </submittedName>
</protein>
<reference evidence="8 9" key="1">
    <citation type="submission" date="2020-10" db="EMBL/GenBank/DDBJ databases">
        <title>Bacillus sp. HD4P25, an endophyte from a halophyte.</title>
        <authorList>
            <person name="Sun J.-Q."/>
        </authorList>
    </citation>
    <scope>NUCLEOTIDE SEQUENCE [LARGE SCALE GENOMIC DNA]</scope>
    <source>
        <strain evidence="8 9">YIM 93174</strain>
    </source>
</reference>
<dbReference type="InterPro" id="IPR020846">
    <property type="entry name" value="MFS_dom"/>
</dbReference>
<evidence type="ECO:0000256" key="4">
    <source>
        <dbReference type="ARBA" id="ARBA00022989"/>
    </source>
</evidence>
<feature type="domain" description="Major facilitator superfamily (MFS) profile" evidence="7">
    <location>
        <begin position="7"/>
        <end position="415"/>
    </location>
</feature>
<dbReference type="EMBL" id="JADCLJ010000018">
    <property type="protein sequence ID" value="MBE4907824.1"/>
    <property type="molecule type" value="Genomic_DNA"/>
</dbReference>
<feature type="transmembrane region" description="Helical" evidence="6">
    <location>
        <begin position="178"/>
        <end position="197"/>
    </location>
</feature>
<comment type="caution">
    <text evidence="8">The sequence shown here is derived from an EMBL/GenBank/DDBJ whole genome shotgun (WGS) entry which is preliminary data.</text>
</comment>
<keyword evidence="5 6" id="KW-0472">Membrane</keyword>
<evidence type="ECO:0000256" key="1">
    <source>
        <dbReference type="ARBA" id="ARBA00004651"/>
    </source>
</evidence>
<dbReference type="SUPFAM" id="SSF103473">
    <property type="entry name" value="MFS general substrate transporter"/>
    <property type="match status" value="1"/>
</dbReference>
<feature type="transmembrane region" description="Helical" evidence="6">
    <location>
        <begin position="358"/>
        <end position="376"/>
    </location>
</feature>
<dbReference type="Pfam" id="PF07690">
    <property type="entry name" value="MFS_1"/>
    <property type="match status" value="1"/>
</dbReference>
<name>A0ABR9QH58_9BACI</name>
<organism evidence="8 9">
    <name type="scientific">Litchfieldia luteola</name>
    <dbReference type="NCBI Taxonomy" id="682179"/>
    <lineage>
        <taxon>Bacteria</taxon>
        <taxon>Bacillati</taxon>
        <taxon>Bacillota</taxon>
        <taxon>Bacilli</taxon>
        <taxon>Bacillales</taxon>
        <taxon>Bacillaceae</taxon>
        <taxon>Litchfieldia</taxon>
    </lineage>
</organism>
<dbReference type="PANTHER" id="PTHR23530">
    <property type="entry name" value="TRANSPORT PROTEIN-RELATED"/>
    <property type="match status" value="1"/>
</dbReference>
<dbReference type="Gene3D" id="1.20.1250.20">
    <property type="entry name" value="MFS general substrate transporter like domains"/>
    <property type="match status" value="1"/>
</dbReference>
<feature type="transmembrane region" description="Helical" evidence="6">
    <location>
        <begin position="388"/>
        <end position="408"/>
    </location>
</feature>
<evidence type="ECO:0000256" key="6">
    <source>
        <dbReference type="SAM" id="Phobius"/>
    </source>
</evidence>
<evidence type="ECO:0000313" key="8">
    <source>
        <dbReference type="EMBL" id="MBE4907824.1"/>
    </source>
</evidence>
<gene>
    <name evidence="8" type="ORF">IMZ08_07125</name>
</gene>
<feature type="transmembrane region" description="Helical" evidence="6">
    <location>
        <begin position="9"/>
        <end position="31"/>
    </location>
</feature>
<feature type="transmembrane region" description="Helical" evidence="6">
    <location>
        <begin position="72"/>
        <end position="91"/>
    </location>
</feature>
<feature type="transmembrane region" description="Helical" evidence="6">
    <location>
        <begin position="327"/>
        <end position="346"/>
    </location>
</feature>
<feature type="transmembrane region" description="Helical" evidence="6">
    <location>
        <begin position="269"/>
        <end position="289"/>
    </location>
</feature>
<feature type="transmembrane region" description="Helical" evidence="6">
    <location>
        <begin position="43"/>
        <end position="65"/>
    </location>
</feature>